<dbReference type="EMBL" id="LWDE02000297">
    <property type="protein sequence ID" value="KAE8249212.1"/>
    <property type="molecule type" value="Genomic_DNA"/>
</dbReference>
<feature type="compositionally biased region" description="Basic and acidic residues" evidence="6">
    <location>
        <begin position="275"/>
        <end position="284"/>
    </location>
</feature>
<dbReference type="InterPro" id="IPR008906">
    <property type="entry name" value="HATC_C_dom"/>
</dbReference>
<keyword evidence="5" id="KW-0539">Nucleus</keyword>
<feature type="region of interest" description="Disordered" evidence="6">
    <location>
        <begin position="104"/>
        <end position="126"/>
    </location>
</feature>
<dbReference type="GO" id="GO:0046983">
    <property type="term" value="F:protein dimerization activity"/>
    <property type="evidence" value="ECO:0007669"/>
    <property type="project" value="InterPro"/>
</dbReference>
<keyword evidence="9" id="KW-1185">Reference proteome</keyword>
<reference evidence="8" key="1">
    <citation type="submission" date="2016-04" db="EMBL/GenBank/DDBJ databases">
        <authorList>
            <person name="Nguyen H.D."/>
            <person name="Samba Siva P."/>
            <person name="Cullis J."/>
            <person name="Levesque C.A."/>
            <person name="Hambleton S."/>
        </authorList>
    </citation>
    <scope>NUCLEOTIDE SEQUENCE</scope>
    <source>
        <strain evidence="8">DAOMC 236426</strain>
    </source>
</reference>
<keyword evidence="4" id="KW-0862">Zinc</keyword>
<dbReference type="InterPro" id="IPR012337">
    <property type="entry name" value="RNaseH-like_sf"/>
</dbReference>
<dbReference type="PANTHER" id="PTHR46481">
    <property type="entry name" value="ZINC FINGER BED DOMAIN-CONTAINING PROTEIN 4"/>
    <property type="match status" value="1"/>
</dbReference>
<sequence>MPLSPEAEADLLGLVAKYHFDVIGHNEFDAAVDKVKADRTAQRIYKSFRVTMMQTEPGGSFWEHLPVIQHAQNRAMAAQLSVQPSYAEWVNWCESQQTESRLLGAAGPAPSQEPDAAAEGEQPQFPKTVAPVLKQSKLVIPTRHGERRKSKSPSRLKDFELTGGAAAPSGTRPRGRPQREEEDVVPDDSDEEESLPGRPVARQRKRKQPAVESAGTDAEVDSSADNSFSEDSDGTDPDDPKGKKKAKGKSKKSRKAEKRRKKKARKAPPPLNAQEQKEFEDAAGRRQQPNRQPHAQQPAQQLVKADPNEANADVGARGSTSVPPPARPSKPARDSLAGRTDQLAAGYFGFKYIGQKIFHGNWREDWMDLYCSEHLLIPAGKNNNLAAHRLICPRNADPVDPSMQPYIPAKRTVRGRKTESLLPPEGSEGGASSYHGPEVQGWLSGQQFISIALTRRLSLIEILLNGLPFTHATSPAHIALIKSIDRKARKALVGRDTVRSDLEEFNALQKEEVIRQLHNHDSLVTLQHDAWTVKGYRYAFVCILATFIDRNWQYQELLLSFKVLDQRHSGATFAGELVDTIEFRLQDKWSGFVVSDSASTNLKMASLLERQFLDRTEDVESIVRCLLPVPDDDLSSQQRRDTQDERMQGDGEGSSSLQPRPPTAATRRGPPPPSSPSSFPSAFQRTGFKWQAEHCAVLCFAHHLNIAIRDGFKAMGIKFAAQMKVIPIPSIVEPAGAINPQTLDDVWPDTKDRPEENKKATAVAGGKDNAGDTGDAGDDDGEIVSGQFLGQAILTTSAEEHAPPSDERGEDDDDDELTFQTADNQVRSIDALGNGPVAIASSDGAVRGTGGDDLNLPRTGTGGVWSAVQRVEGFVVAMHRSAERQHLFRELMRKEYYNQENKAKAALPTKPNDTRWNSQLSTLRSAFNIREAIDAAIAQERDPTHVYKAFAMTEGDWRNIEQLIEFLVLSERISTSVQASGSTLADVLEYHVLMVSQLDDALRTMGDCDGARLDAQNKEDRAKKPEDAPHQMAAALRAIKLKLGKFRDLAVQNRTAVTAALMHPNHRLKLFKDDYRERQDEAEEMLKSALSELLNRGKSPSTPAMAAPEPTVGDSPLKAARMQRLARVEAMKTHDDEDVDDPVEDEIRRYIRNEAAWRNTDGTPETWWKDNEVEFPNLAKLARIYLAVPGSTASVEQVFSAAGWICSSRRGRLSGESLGLLVTSTGWMRQGFDRLLGLDHSGRQAGRPILQEMDETIAETKAKRRKADANRRKRMAMGL</sequence>
<name>A0A8X7MU90_9BASI</name>
<reference evidence="8" key="2">
    <citation type="journal article" date="2019" name="IMA Fungus">
        <title>Genome sequencing and comparison of five Tilletia species to identify candidate genes for the detection of regulated species infecting wheat.</title>
        <authorList>
            <person name="Nguyen H.D.T."/>
            <person name="Sultana T."/>
            <person name="Kesanakurti P."/>
            <person name="Hambleton S."/>
        </authorList>
    </citation>
    <scope>NUCLEOTIDE SEQUENCE</scope>
    <source>
        <strain evidence="8">DAOMC 236426</strain>
    </source>
</reference>
<evidence type="ECO:0000313" key="8">
    <source>
        <dbReference type="EMBL" id="KAE8249212.1"/>
    </source>
</evidence>
<feature type="region of interest" description="Disordered" evidence="6">
    <location>
        <begin position="796"/>
        <end position="816"/>
    </location>
</feature>
<dbReference type="Proteomes" id="UP000077684">
    <property type="component" value="Unassembled WGS sequence"/>
</dbReference>
<dbReference type="InterPro" id="IPR052035">
    <property type="entry name" value="ZnF_BED_domain_contain"/>
</dbReference>
<accession>A0A8X7MU90</accession>
<keyword evidence="2" id="KW-0479">Metal-binding</keyword>
<dbReference type="AlphaFoldDB" id="A0A8X7MU90"/>
<feature type="compositionally biased region" description="Acidic residues" evidence="6">
    <location>
        <begin position="218"/>
        <end position="237"/>
    </location>
</feature>
<evidence type="ECO:0000313" key="9">
    <source>
        <dbReference type="Proteomes" id="UP000077684"/>
    </source>
</evidence>
<gene>
    <name evidence="8" type="ORF">A4X06_0g3334</name>
</gene>
<feature type="compositionally biased region" description="Polar residues" evidence="6">
    <location>
        <begin position="287"/>
        <end position="300"/>
    </location>
</feature>
<feature type="region of interest" description="Disordered" evidence="6">
    <location>
        <begin position="747"/>
        <end position="782"/>
    </location>
</feature>
<protein>
    <recommendedName>
        <fullName evidence="7">HAT C-terminal dimerisation domain-containing protein</fullName>
    </recommendedName>
</protein>
<comment type="caution">
    <text evidence="8">The sequence shown here is derived from an EMBL/GenBank/DDBJ whole genome shotgun (WGS) entry which is preliminary data.</text>
</comment>
<dbReference type="GO" id="GO:0008270">
    <property type="term" value="F:zinc ion binding"/>
    <property type="evidence" value="ECO:0007669"/>
    <property type="project" value="UniProtKB-KW"/>
</dbReference>
<evidence type="ECO:0000256" key="5">
    <source>
        <dbReference type="ARBA" id="ARBA00023242"/>
    </source>
</evidence>
<evidence type="ECO:0000256" key="3">
    <source>
        <dbReference type="ARBA" id="ARBA00022771"/>
    </source>
</evidence>
<dbReference type="PANTHER" id="PTHR46481:SF10">
    <property type="entry name" value="ZINC FINGER BED DOMAIN-CONTAINING PROTEIN 39"/>
    <property type="match status" value="1"/>
</dbReference>
<feature type="compositionally biased region" description="Basic and acidic residues" evidence="6">
    <location>
        <begin position="638"/>
        <end position="649"/>
    </location>
</feature>
<feature type="compositionally biased region" description="Basic residues" evidence="6">
    <location>
        <begin position="1262"/>
        <end position="1279"/>
    </location>
</feature>
<evidence type="ECO:0000256" key="2">
    <source>
        <dbReference type="ARBA" id="ARBA00022723"/>
    </source>
</evidence>
<feature type="compositionally biased region" description="Low complexity" evidence="6">
    <location>
        <begin position="764"/>
        <end position="773"/>
    </location>
</feature>
<dbReference type="GO" id="GO:0005634">
    <property type="term" value="C:nucleus"/>
    <property type="evidence" value="ECO:0007669"/>
    <property type="project" value="UniProtKB-SubCell"/>
</dbReference>
<feature type="region of interest" description="Disordered" evidence="6">
    <location>
        <begin position="140"/>
        <end position="338"/>
    </location>
</feature>
<feature type="compositionally biased region" description="Basic residues" evidence="6">
    <location>
        <begin position="145"/>
        <end position="154"/>
    </location>
</feature>
<evidence type="ECO:0000256" key="6">
    <source>
        <dbReference type="SAM" id="MobiDB-lite"/>
    </source>
</evidence>
<evidence type="ECO:0000259" key="7">
    <source>
        <dbReference type="Pfam" id="PF05699"/>
    </source>
</evidence>
<feature type="domain" description="HAT C-terminal dimerisation" evidence="7">
    <location>
        <begin position="1147"/>
        <end position="1228"/>
    </location>
</feature>
<keyword evidence="3" id="KW-0863">Zinc-finger</keyword>
<dbReference type="Pfam" id="PF05699">
    <property type="entry name" value="Dimer_Tnp_hAT"/>
    <property type="match status" value="1"/>
</dbReference>
<evidence type="ECO:0000256" key="1">
    <source>
        <dbReference type="ARBA" id="ARBA00004123"/>
    </source>
</evidence>
<feature type="region of interest" description="Disordered" evidence="6">
    <location>
        <begin position="413"/>
        <end position="434"/>
    </location>
</feature>
<comment type="subcellular location">
    <subcellularLocation>
        <location evidence="1">Nucleus</location>
    </subcellularLocation>
</comment>
<feature type="compositionally biased region" description="Basic and acidic residues" evidence="6">
    <location>
        <begin position="748"/>
        <end position="759"/>
    </location>
</feature>
<dbReference type="SUPFAM" id="SSF53098">
    <property type="entry name" value="Ribonuclease H-like"/>
    <property type="match status" value="1"/>
</dbReference>
<feature type="region of interest" description="Disordered" evidence="6">
    <location>
        <begin position="632"/>
        <end position="682"/>
    </location>
</feature>
<evidence type="ECO:0000256" key="4">
    <source>
        <dbReference type="ARBA" id="ARBA00022833"/>
    </source>
</evidence>
<proteinExistence type="predicted"/>
<feature type="compositionally biased region" description="Basic residues" evidence="6">
    <location>
        <begin position="242"/>
        <end position="266"/>
    </location>
</feature>
<feature type="compositionally biased region" description="Basic and acidic residues" evidence="6">
    <location>
        <begin position="798"/>
        <end position="807"/>
    </location>
</feature>
<feature type="region of interest" description="Disordered" evidence="6">
    <location>
        <begin position="1095"/>
        <end position="1115"/>
    </location>
</feature>
<feature type="compositionally biased region" description="Acidic residues" evidence="6">
    <location>
        <begin position="180"/>
        <end position="194"/>
    </location>
</feature>
<feature type="region of interest" description="Disordered" evidence="6">
    <location>
        <begin position="1260"/>
        <end position="1279"/>
    </location>
</feature>
<organism evidence="8 9">
    <name type="scientific">Tilletia controversa</name>
    <name type="common">dwarf bunt fungus</name>
    <dbReference type="NCBI Taxonomy" id="13291"/>
    <lineage>
        <taxon>Eukaryota</taxon>
        <taxon>Fungi</taxon>
        <taxon>Dikarya</taxon>
        <taxon>Basidiomycota</taxon>
        <taxon>Ustilaginomycotina</taxon>
        <taxon>Exobasidiomycetes</taxon>
        <taxon>Tilletiales</taxon>
        <taxon>Tilletiaceae</taxon>
        <taxon>Tilletia</taxon>
    </lineage>
</organism>